<name>A0A176S6H8_9GAMM</name>
<dbReference type="AlphaFoldDB" id="A0A176S6H8"/>
<evidence type="ECO:0000313" key="1">
    <source>
        <dbReference type="EMBL" id="OAD23711.1"/>
    </source>
</evidence>
<reference evidence="1 2" key="1">
    <citation type="submission" date="2016-05" db="EMBL/GenBank/DDBJ databases">
        <title>Single-cell genome of chain-forming Candidatus Thiomargarita nelsonii and comparison to other large sulfur-oxidizing bacteria.</title>
        <authorList>
            <person name="Winkel M."/>
            <person name="Salman V."/>
            <person name="Woyke T."/>
            <person name="Schulz-Vogt H."/>
            <person name="Richter M."/>
            <person name="Flood B."/>
            <person name="Bailey J."/>
            <person name="Amann R."/>
            <person name="Mussmann M."/>
        </authorList>
    </citation>
    <scope>NUCLEOTIDE SEQUENCE [LARGE SCALE GENOMIC DNA]</scope>
    <source>
        <strain evidence="1 2">THI036</strain>
    </source>
</reference>
<gene>
    <name evidence="1" type="ORF">THIOM_000448</name>
</gene>
<protein>
    <submittedName>
        <fullName evidence="1">Uncharacterized protein</fullName>
    </submittedName>
</protein>
<proteinExistence type="predicted"/>
<sequence>MLSEFIKHGGMGSPISGTFHNPAKGVFDSASLKTVFVAFFTSWQIIGIGSIPFVG</sequence>
<dbReference type="EMBL" id="LUTY01000203">
    <property type="protein sequence ID" value="OAD23711.1"/>
    <property type="molecule type" value="Genomic_DNA"/>
</dbReference>
<accession>A0A176S6H8</accession>
<organism evidence="1 2">
    <name type="scientific">Candidatus Thiomargarita nelsonii</name>
    <dbReference type="NCBI Taxonomy" id="1003181"/>
    <lineage>
        <taxon>Bacteria</taxon>
        <taxon>Pseudomonadati</taxon>
        <taxon>Pseudomonadota</taxon>
        <taxon>Gammaproteobacteria</taxon>
        <taxon>Thiotrichales</taxon>
        <taxon>Thiotrichaceae</taxon>
        <taxon>Thiomargarita</taxon>
    </lineage>
</organism>
<dbReference type="Proteomes" id="UP000076962">
    <property type="component" value="Unassembled WGS sequence"/>
</dbReference>
<comment type="caution">
    <text evidence="1">The sequence shown here is derived from an EMBL/GenBank/DDBJ whole genome shotgun (WGS) entry which is preliminary data.</text>
</comment>
<evidence type="ECO:0000313" key="2">
    <source>
        <dbReference type="Proteomes" id="UP000076962"/>
    </source>
</evidence>
<keyword evidence="2" id="KW-1185">Reference proteome</keyword>